<dbReference type="Gene3D" id="3.10.20.310">
    <property type="entry name" value="membrane protein fhac"/>
    <property type="match status" value="1"/>
</dbReference>
<evidence type="ECO:0000256" key="5">
    <source>
        <dbReference type="SAM" id="SignalP"/>
    </source>
</evidence>
<keyword evidence="2" id="KW-0812">Transmembrane</keyword>
<evidence type="ECO:0000256" key="1">
    <source>
        <dbReference type="ARBA" id="ARBA00022452"/>
    </source>
</evidence>
<dbReference type="InterPro" id="IPR051544">
    <property type="entry name" value="TPS_OM_transporter"/>
</dbReference>
<feature type="signal peptide" evidence="5">
    <location>
        <begin position="1"/>
        <end position="34"/>
    </location>
</feature>
<protein>
    <recommendedName>
        <fullName evidence="10">Hemolysin activation/secretion protein</fullName>
    </recommendedName>
</protein>
<evidence type="ECO:0000256" key="2">
    <source>
        <dbReference type="ARBA" id="ARBA00022692"/>
    </source>
</evidence>
<dbReference type="PANTHER" id="PTHR34597">
    <property type="entry name" value="SLR1661 PROTEIN"/>
    <property type="match status" value="1"/>
</dbReference>
<dbReference type="RefSeq" id="WP_023493790.1">
    <property type="nucleotide sequence ID" value="NZ_AYLO01000030.1"/>
</dbReference>
<keyword evidence="3" id="KW-0998">Cell outer membrane</keyword>
<dbReference type="eggNOG" id="COG2831">
    <property type="taxonomic scope" value="Bacteria"/>
</dbReference>
<dbReference type="OrthoDB" id="5664954at2"/>
<gene>
    <name evidence="8" type="ORF">MGMO_30c00020</name>
</gene>
<feature type="compositionally biased region" description="Low complexity" evidence="4">
    <location>
        <begin position="44"/>
        <end position="59"/>
    </location>
</feature>
<keyword evidence="5" id="KW-0732">Signal</keyword>
<name>V5C423_9GAMM</name>
<dbReference type="GO" id="GO:0046819">
    <property type="term" value="P:protein secretion by the type V secretion system"/>
    <property type="evidence" value="ECO:0007669"/>
    <property type="project" value="TreeGrafter"/>
</dbReference>
<feature type="domain" description="Haemolysin activator HlyB C-terminal" evidence="6">
    <location>
        <begin position="211"/>
        <end position="528"/>
    </location>
</feature>
<dbReference type="PATRIC" id="fig|1116472.3.peg.918"/>
<dbReference type="GO" id="GO:0008320">
    <property type="term" value="F:protein transmembrane transporter activity"/>
    <property type="evidence" value="ECO:0007669"/>
    <property type="project" value="TreeGrafter"/>
</dbReference>
<feature type="chain" id="PRO_5004731810" description="Hemolysin activation/secretion protein" evidence="5">
    <location>
        <begin position="35"/>
        <end position="565"/>
    </location>
</feature>
<evidence type="ECO:0000259" key="7">
    <source>
        <dbReference type="Pfam" id="PF08479"/>
    </source>
</evidence>
<evidence type="ECO:0000256" key="3">
    <source>
        <dbReference type="ARBA" id="ARBA00023237"/>
    </source>
</evidence>
<proteinExistence type="predicted"/>
<evidence type="ECO:0000259" key="6">
    <source>
        <dbReference type="Pfam" id="PF03865"/>
    </source>
</evidence>
<dbReference type="Gene3D" id="2.40.160.50">
    <property type="entry name" value="membrane protein fhac: a member of the omp85/tpsb transporter family"/>
    <property type="match status" value="1"/>
</dbReference>
<dbReference type="InterPro" id="IPR013686">
    <property type="entry name" value="Polypept-transport_assoc_ShlB"/>
</dbReference>
<dbReference type="Pfam" id="PF03865">
    <property type="entry name" value="ShlB"/>
    <property type="match status" value="1"/>
</dbReference>
<sequence length="565" mass="62188">MQSKNYQKNRAFKGLSLCSIILVLWGFNAAAQVAAPTKTEAAQKEPAQAKQEQAAPDQQVAENDQQPADFDLLELRVKGNTLLDENELGRTVYPFLGPKKTIDTVESARAALEKMYQGKGYQTVAVDIPEQDVKNGIVYLQVVEGKVSRLRVVESRYFSLGKIKAGVPELAEGHVPNFPQMQKELATLGGQSEDRKIQPVLRAGETPGTLEVDLKVKDKLPFHGKLELNGRNTSSTSRLRLVTSLHYDNLWQAMHSASVMYQVSPEDNQEVDVWAGTYVMPVFNTDAKLAFYTVSSSSNAQIASAGALNVIGIGNVYGLRLVKPLGGLDKYFHSATLGVDYKDFKEDLNLIGADKITTPISYLPFLAQYSGSLRGEESLASFDLGLHFSIRGLGNDQKEFENKRFLAKSNFMYLTGNARLQQDLPKGMELVSRFSGQVADSPLISNEQFSMGGDESVRGYFETQTLADDGVFGSLELHSPHLGKADWDFVNNLKVLAFVDAAKGWIQKPLSGNSSGHFISGGGLGMRFQLWNYLNGMLDIGFPFTSLAPVKSGDPRVHFKVFTEF</sequence>
<evidence type="ECO:0000313" key="9">
    <source>
        <dbReference type="Proteomes" id="UP000017842"/>
    </source>
</evidence>
<keyword evidence="9" id="KW-1185">Reference proteome</keyword>
<evidence type="ECO:0008006" key="10">
    <source>
        <dbReference type="Google" id="ProtNLM"/>
    </source>
</evidence>
<feature type="region of interest" description="Disordered" evidence="4">
    <location>
        <begin position="40"/>
        <end position="63"/>
    </location>
</feature>
<dbReference type="Proteomes" id="UP000017842">
    <property type="component" value="Unassembled WGS sequence"/>
</dbReference>
<feature type="domain" description="Polypeptide-transport-associated ShlB-type" evidence="7">
    <location>
        <begin position="71"/>
        <end position="145"/>
    </location>
</feature>
<dbReference type="Pfam" id="PF08479">
    <property type="entry name" value="POTRA_2"/>
    <property type="match status" value="1"/>
</dbReference>
<accession>V5C423</accession>
<dbReference type="InterPro" id="IPR005565">
    <property type="entry name" value="Hemolysn_activator_HlyB_C"/>
</dbReference>
<dbReference type="GO" id="GO:0098046">
    <property type="term" value="C:type V protein secretion system complex"/>
    <property type="evidence" value="ECO:0007669"/>
    <property type="project" value="TreeGrafter"/>
</dbReference>
<organism evidence="8 9">
    <name type="scientific">Methyloglobulus morosus KoM1</name>
    <dbReference type="NCBI Taxonomy" id="1116472"/>
    <lineage>
        <taxon>Bacteria</taxon>
        <taxon>Pseudomonadati</taxon>
        <taxon>Pseudomonadota</taxon>
        <taxon>Gammaproteobacteria</taxon>
        <taxon>Methylococcales</taxon>
        <taxon>Methylococcaceae</taxon>
        <taxon>Methyloglobulus</taxon>
    </lineage>
</organism>
<evidence type="ECO:0000313" key="8">
    <source>
        <dbReference type="EMBL" id="ESS73207.1"/>
    </source>
</evidence>
<dbReference type="EMBL" id="AYLO01000030">
    <property type="protein sequence ID" value="ESS73207.1"/>
    <property type="molecule type" value="Genomic_DNA"/>
</dbReference>
<comment type="caution">
    <text evidence="8">The sequence shown here is derived from an EMBL/GenBank/DDBJ whole genome shotgun (WGS) entry which is preliminary data.</text>
</comment>
<reference evidence="8 9" key="1">
    <citation type="journal article" date="2013" name="Genome Announc.">
        <title>Draft Genome Sequence of the Methanotrophic Gammaproteobacterium Methyloglobulus morosus DSM 22980 Strain KoM1.</title>
        <authorList>
            <person name="Poehlein A."/>
            <person name="Deutzmann J.S."/>
            <person name="Daniel R."/>
            <person name="Simeonova D.D."/>
        </authorList>
    </citation>
    <scope>NUCLEOTIDE SEQUENCE [LARGE SCALE GENOMIC DNA]</scope>
    <source>
        <strain evidence="8 9">KoM1</strain>
    </source>
</reference>
<keyword evidence="1" id="KW-0472">Membrane</keyword>
<dbReference type="AlphaFoldDB" id="V5C423"/>
<dbReference type="PANTHER" id="PTHR34597:SF6">
    <property type="entry name" value="BLR6126 PROTEIN"/>
    <property type="match status" value="1"/>
</dbReference>
<evidence type="ECO:0000256" key="4">
    <source>
        <dbReference type="SAM" id="MobiDB-lite"/>
    </source>
</evidence>
<dbReference type="STRING" id="1116472.MGMO_30c00020"/>
<keyword evidence="1" id="KW-1134">Transmembrane beta strand</keyword>